<evidence type="ECO:0000256" key="1">
    <source>
        <dbReference type="SAM" id="MobiDB-lite"/>
    </source>
</evidence>
<reference evidence="3" key="1">
    <citation type="journal article" date="2017" name="Nat. Ecol. Evol.">
        <title>Genome expansion and lineage-specific genetic innovations in the forest pathogenic fungi Armillaria.</title>
        <authorList>
            <person name="Sipos G."/>
            <person name="Prasanna A.N."/>
            <person name="Walter M.C."/>
            <person name="O'Connor E."/>
            <person name="Balint B."/>
            <person name="Krizsan K."/>
            <person name="Kiss B."/>
            <person name="Hess J."/>
            <person name="Varga T."/>
            <person name="Slot J."/>
            <person name="Riley R."/>
            <person name="Boka B."/>
            <person name="Rigling D."/>
            <person name="Barry K."/>
            <person name="Lee J."/>
            <person name="Mihaltcheva S."/>
            <person name="LaButti K."/>
            <person name="Lipzen A."/>
            <person name="Waldron R."/>
            <person name="Moloney N.M."/>
            <person name="Sperisen C."/>
            <person name="Kredics L."/>
            <person name="Vagvoelgyi C."/>
            <person name="Patrignani A."/>
            <person name="Fitzpatrick D."/>
            <person name="Nagy I."/>
            <person name="Doyle S."/>
            <person name="Anderson J.B."/>
            <person name="Grigoriev I.V."/>
            <person name="Gueldener U."/>
            <person name="Muensterkoetter M."/>
            <person name="Nagy L.G."/>
        </authorList>
    </citation>
    <scope>NUCLEOTIDE SEQUENCE [LARGE SCALE GENOMIC DNA]</scope>
    <source>
        <strain evidence="3">Ar21-2</strain>
    </source>
</reference>
<dbReference type="EMBL" id="KZ293722">
    <property type="protein sequence ID" value="PBK82022.1"/>
    <property type="molecule type" value="Genomic_DNA"/>
</dbReference>
<evidence type="ECO:0000313" key="2">
    <source>
        <dbReference type="EMBL" id="PBK82022.1"/>
    </source>
</evidence>
<gene>
    <name evidence="2" type="ORF">ARMGADRAFT_1038906</name>
</gene>
<feature type="region of interest" description="Disordered" evidence="1">
    <location>
        <begin position="78"/>
        <end position="127"/>
    </location>
</feature>
<proteinExistence type="predicted"/>
<keyword evidence="3" id="KW-1185">Reference proteome</keyword>
<protein>
    <submittedName>
        <fullName evidence="2">Uncharacterized protein</fullName>
    </submittedName>
</protein>
<evidence type="ECO:0000313" key="3">
    <source>
        <dbReference type="Proteomes" id="UP000217790"/>
    </source>
</evidence>
<dbReference type="InParanoid" id="A0A2H3CS40"/>
<accession>A0A2H3CS40</accession>
<name>A0A2H3CS40_ARMGA</name>
<dbReference type="Proteomes" id="UP000217790">
    <property type="component" value="Unassembled WGS sequence"/>
</dbReference>
<dbReference type="AlphaFoldDB" id="A0A2H3CS40"/>
<sequence length="218" mass="23829">MGSRRQTFQGCIPKTREHGSAALGFVSAEVLKVIRHYVGPLEVGSEMTILSNGIDVDYEELEDAVVLSIDCECQKQARRDMGGRKVSAQSGRNDDAKGRISSSNMPVPRKRKDREKREAVSVTRHAGAREKATAALSSKKGQYSVMFASPSFGMGIVRTASKSITLEDQFRGASSSVLVCMEGDEKMEREPGSESGVGYRHRKEVVAVVQDEVTARPF</sequence>
<organism evidence="2 3">
    <name type="scientific">Armillaria gallica</name>
    <name type="common">Bulbous honey fungus</name>
    <name type="synonym">Armillaria bulbosa</name>
    <dbReference type="NCBI Taxonomy" id="47427"/>
    <lineage>
        <taxon>Eukaryota</taxon>
        <taxon>Fungi</taxon>
        <taxon>Dikarya</taxon>
        <taxon>Basidiomycota</taxon>
        <taxon>Agaricomycotina</taxon>
        <taxon>Agaricomycetes</taxon>
        <taxon>Agaricomycetidae</taxon>
        <taxon>Agaricales</taxon>
        <taxon>Marasmiineae</taxon>
        <taxon>Physalacriaceae</taxon>
        <taxon>Armillaria</taxon>
    </lineage>
</organism>